<dbReference type="InterPro" id="IPR012337">
    <property type="entry name" value="RNaseH-like_sf"/>
</dbReference>
<organism evidence="3 4">
    <name type="scientific">Extremus antarcticus</name>
    <dbReference type="NCBI Taxonomy" id="702011"/>
    <lineage>
        <taxon>Eukaryota</taxon>
        <taxon>Fungi</taxon>
        <taxon>Dikarya</taxon>
        <taxon>Ascomycota</taxon>
        <taxon>Pezizomycotina</taxon>
        <taxon>Dothideomycetes</taxon>
        <taxon>Dothideomycetidae</taxon>
        <taxon>Mycosphaerellales</taxon>
        <taxon>Extremaceae</taxon>
        <taxon>Extremus</taxon>
    </lineage>
</organism>
<evidence type="ECO:0000256" key="1">
    <source>
        <dbReference type="SAM" id="MobiDB-lite"/>
    </source>
</evidence>
<dbReference type="AlphaFoldDB" id="A0AAJ0DDD9"/>
<gene>
    <name evidence="3" type="ORF">LTR09_010838</name>
</gene>
<dbReference type="InterPro" id="IPR040151">
    <property type="entry name" value="Gfd2/YDR514C-like"/>
</dbReference>
<dbReference type="InterPro" id="IPR048519">
    <property type="entry name" value="Gfd2/YDR514C-like_C"/>
</dbReference>
<evidence type="ECO:0000313" key="4">
    <source>
        <dbReference type="Proteomes" id="UP001271007"/>
    </source>
</evidence>
<dbReference type="PANTHER" id="PTHR28083:SF1">
    <property type="entry name" value="GOOD FOR FULL DBP5 ACTIVITY PROTEIN 2"/>
    <property type="match status" value="1"/>
</dbReference>
<sequence length="471" mass="53060">MLPFQHRRSSSKLIVFIPPNPLLHPGPRALDIHDPRRPAEAEEHEDGLGNGGLLEFSDFFAGGDVVGADQGVPELGGERGRHSPLEPRGCHTSTGILRNSAIPWHRCCFYQIWETLTSLLSALFKTRNLPKFETSANMGRTISKAWQAYCDRWYRPAPRERRRLRRMYKNDHDSFLLAYYRRRPEGVDYSSDMLLTSGMALFTAVQAKLSQQARQATYAHNGRICLDDLLSALRGGERPSKNYVLVAIDFEGGTEKITEIGISSTNTKEIFDEDTLRLSIHDEHYATAKRGSSGGFLFGETTRIATHMLATVLRELLAFDHKECLDGIILVGHGLWAAEIHQLDKYGVSIESFPSIVGTLDTSRLCVRGRGGRLCDIINAYNIPYRRGSIHCAGNDAHYTLQLMLASMLERLNPFEIPDGSWIWMDVILELINRPLPAACPRSRHKEDDWQQHMNGDLDTALFLDLTEESA</sequence>
<feature type="domain" description="Gfd2/YDR514C-like C-terminal" evidence="2">
    <location>
        <begin position="244"/>
        <end position="406"/>
    </location>
</feature>
<name>A0AAJ0DDD9_9PEZI</name>
<keyword evidence="4" id="KW-1185">Reference proteome</keyword>
<dbReference type="SUPFAM" id="SSF53098">
    <property type="entry name" value="Ribonuclease H-like"/>
    <property type="match status" value="1"/>
</dbReference>
<dbReference type="InterPro" id="IPR036397">
    <property type="entry name" value="RNaseH_sf"/>
</dbReference>
<dbReference type="GO" id="GO:0003676">
    <property type="term" value="F:nucleic acid binding"/>
    <property type="evidence" value="ECO:0007669"/>
    <property type="project" value="InterPro"/>
</dbReference>
<feature type="compositionally biased region" description="Basic and acidic residues" evidence="1">
    <location>
        <begin position="30"/>
        <end position="41"/>
    </location>
</feature>
<accession>A0AAJ0DDD9</accession>
<evidence type="ECO:0000313" key="3">
    <source>
        <dbReference type="EMBL" id="KAK3047724.1"/>
    </source>
</evidence>
<proteinExistence type="predicted"/>
<dbReference type="Proteomes" id="UP001271007">
    <property type="component" value="Unassembled WGS sequence"/>
</dbReference>
<comment type="caution">
    <text evidence="3">The sequence shown here is derived from an EMBL/GenBank/DDBJ whole genome shotgun (WGS) entry which is preliminary data.</text>
</comment>
<dbReference type="Pfam" id="PF21762">
    <property type="entry name" value="DEDDh_C"/>
    <property type="match status" value="1"/>
</dbReference>
<dbReference type="GO" id="GO:0005634">
    <property type="term" value="C:nucleus"/>
    <property type="evidence" value="ECO:0007669"/>
    <property type="project" value="TreeGrafter"/>
</dbReference>
<evidence type="ECO:0000259" key="2">
    <source>
        <dbReference type="Pfam" id="PF21762"/>
    </source>
</evidence>
<protein>
    <recommendedName>
        <fullName evidence="2">Gfd2/YDR514C-like C-terminal domain-containing protein</fullName>
    </recommendedName>
</protein>
<feature type="region of interest" description="Disordered" evidence="1">
    <location>
        <begin position="27"/>
        <end position="47"/>
    </location>
</feature>
<dbReference type="PANTHER" id="PTHR28083">
    <property type="entry name" value="GOOD FOR FULL DBP5 ACTIVITY PROTEIN 2"/>
    <property type="match status" value="1"/>
</dbReference>
<dbReference type="EMBL" id="JAWDJX010000057">
    <property type="protein sequence ID" value="KAK3047724.1"/>
    <property type="molecule type" value="Genomic_DNA"/>
</dbReference>
<reference evidence="3" key="1">
    <citation type="submission" date="2023-04" db="EMBL/GenBank/DDBJ databases">
        <title>Black Yeasts Isolated from many extreme environments.</title>
        <authorList>
            <person name="Coleine C."/>
            <person name="Stajich J.E."/>
            <person name="Selbmann L."/>
        </authorList>
    </citation>
    <scope>NUCLEOTIDE SEQUENCE</scope>
    <source>
        <strain evidence="3">CCFEE 5312</strain>
    </source>
</reference>
<dbReference type="Gene3D" id="3.30.420.10">
    <property type="entry name" value="Ribonuclease H-like superfamily/Ribonuclease H"/>
    <property type="match status" value="1"/>
</dbReference>